<dbReference type="EMBL" id="CACSIK010000001">
    <property type="protein sequence ID" value="CAA0091302.1"/>
    <property type="molecule type" value="Genomic_DNA"/>
</dbReference>
<dbReference type="SUPFAM" id="SSF47226">
    <property type="entry name" value="Histidine-containing phosphotransfer domain, HPT domain"/>
    <property type="match status" value="1"/>
</dbReference>
<dbReference type="InterPro" id="IPR008207">
    <property type="entry name" value="Sig_transdc_His_kin_Hpt_dom"/>
</dbReference>
<evidence type="ECO:0000313" key="6">
    <source>
        <dbReference type="Proteomes" id="UP000435877"/>
    </source>
</evidence>
<gene>
    <name evidence="4" type="ORF">IHBHHGIJ_02134</name>
    <name evidence="5" type="ORF">KFEGEMFD_01736</name>
</gene>
<dbReference type="Proteomes" id="UP000435877">
    <property type="component" value="Unassembled WGS sequence"/>
</dbReference>
<reference evidence="6 7" key="1">
    <citation type="submission" date="2019-11" db="EMBL/GenBank/DDBJ databases">
        <authorList>
            <person name="Holert J."/>
        </authorList>
    </citation>
    <scope>NUCLEOTIDE SEQUENCE [LARGE SCALE GENOMIC DNA]</scope>
    <source>
        <strain evidence="5">BC3_2A</strain>
        <strain evidence="4">SB11_1A</strain>
    </source>
</reference>
<dbReference type="AlphaFoldDB" id="A0A5S9NMB6"/>
<accession>A0A5S9NMB6</accession>
<keyword evidence="1" id="KW-0902">Two-component regulatory system</keyword>
<sequence>MIIDRNRMRSMTKNNQKLISTVSQLFLNELPDMILNIEHAYQAANRDELANAVHRLKSGLGNFVTSDYYQEFSYIEMIARDNKPPIVPLDKWFDEWDHTKSKLDILSAELKEMAGI</sequence>
<dbReference type="Gene3D" id="1.20.120.160">
    <property type="entry name" value="HPT domain"/>
    <property type="match status" value="1"/>
</dbReference>
<dbReference type="Pfam" id="PF01627">
    <property type="entry name" value="Hpt"/>
    <property type="match status" value="1"/>
</dbReference>
<dbReference type="Proteomes" id="UP000439591">
    <property type="component" value="Unassembled WGS sequence"/>
</dbReference>
<dbReference type="OrthoDB" id="5740586at2"/>
<evidence type="ECO:0000313" key="5">
    <source>
        <dbReference type="EMBL" id="CAA0098716.1"/>
    </source>
</evidence>
<dbReference type="InterPro" id="IPR036641">
    <property type="entry name" value="HPT_dom_sf"/>
</dbReference>
<keyword evidence="2" id="KW-0597">Phosphoprotein</keyword>
<evidence type="ECO:0000313" key="7">
    <source>
        <dbReference type="Proteomes" id="UP000439591"/>
    </source>
</evidence>
<evidence type="ECO:0000313" key="4">
    <source>
        <dbReference type="EMBL" id="CAA0091302.1"/>
    </source>
</evidence>
<keyword evidence="6" id="KW-1185">Reference proteome</keyword>
<proteinExistence type="predicted"/>
<dbReference type="EMBL" id="CACSIM010000002">
    <property type="protein sequence ID" value="CAA0098716.1"/>
    <property type="molecule type" value="Genomic_DNA"/>
</dbReference>
<feature type="domain" description="HPt" evidence="3">
    <location>
        <begin position="15"/>
        <end position="113"/>
    </location>
</feature>
<dbReference type="GO" id="GO:0000160">
    <property type="term" value="P:phosphorelay signal transduction system"/>
    <property type="evidence" value="ECO:0007669"/>
    <property type="project" value="UniProtKB-KW"/>
</dbReference>
<evidence type="ECO:0000259" key="3">
    <source>
        <dbReference type="PROSITE" id="PS50894"/>
    </source>
</evidence>
<protein>
    <recommendedName>
        <fullName evidence="3">HPt domain-containing protein</fullName>
    </recommendedName>
</protein>
<evidence type="ECO:0000256" key="2">
    <source>
        <dbReference type="PROSITE-ProRule" id="PRU00110"/>
    </source>
</evidence>
<feature type="modified residue" description="Phosphohistidine" evidence="2">
    <location>
        <position position="54"/>
    </location>
</feature>
<dbReference type="GO" id="GO:0004672">
    <property type="term" value="F:protein kinase activity"/>
    <property type="evidence" value="ECO:0007669"/>
    <property type="project" value="UniProtKB-ARBA"/>
</dbReference>
<organism evidence="4 6">
    <name type="scientific">Zhongshania aliphaticivorans</name>
    <dbReference type="NCBI Taxonomy" id="1470434"/>
    <lineage>
        <taxon>Bacteria</taxon>
        <taxon>Pseudomonadati</taxon>
        <taxon>Pseudomonadota</taxon>
        <taxon>Gammaproteobacteria</taxon>
        <taxon>Cellvibrionales</taxon>
        <taxon>Spongiibacteraceae</taxon>
        <taxon>Zhongshania</taxon>
    </lineage>
</organism>
<name>A0A5S9NMB6_9GAMM</name>
<dbReference type="RefSeq" id="WP_159268719.1">
    <property type="nucleotide sequence ID" value="NZ_CACSIK010000001.1"/>
</dbReference>
<dbReference type="PROSITE" id="PS50894">
    <property type="entry name" value="HPT"/>
    <property type="match status" value="1"/>
</dbReference>
<evidence type="ECO:0000256" key="1">
    <source>
        <dbReference type="ARBA" id="ARBA00023012"/>
    </source>
</evidence>